<evidence type="ECO:0000313" key="1">
    <source>
        <dbReference type="EMBL" id="KAD4180107.1"/>
    </source>
</evidence>
<dbReference type="AlphaFoldDB" id="A0A5N6N1C0"/>
<dbReference type="EMBL" id="SZYD01000014">
    <property type="protein sequence ID" value="KAD4180107.1"/>
    <property type="molecule type" value="Genomic_DNA"/>
</dbReference>
<reference evidence="1 2" key="1">
    <citation type="submission" date="2019-05" db="EMBL/GenBank/DDBJ databases">
        <title>Mikania micrantha, genome provides insights into the molecular mechanism of rapid growth.</title>
        <authorList>
            <person name="Liu B."/>
        </authorList>
    </citation>
    <scope>NUCLEOTIDE SEQUENCE [LARGE SCALE GENOMIC DNA]</scope>
    <source>
        <strain evidence="1">NLD-2019</strain>
        <tissue evidence="1">Leaf</tissue>
    </source>
</reference>
<proteinExistence type="predicted"/>
<keyword evidence="2" id="KW-1185">Reference proteome</keyword>
<evidence type="ECO:0000313" key="2">
    <source>
        <dbReference type="Proteomes" id="UP000326396"/>
    </source>
</evidence>
<gene>
    <name evidence="1" type="ORF">E3N88_28698</name>
</gene>
<organism evidence="1 2">
    <name type="scientific">Mikania micrantha</name>
    <name type="common">bitter vine</name>
    <dbReference type="NCBI Taxonomy" id="192012"/>
    <lineage>
        <taxon>Eukaryota</taxon>
        <taxon>Viridiplantae</taxon>
        <taxon>Streptophyta</taxon>
        <taxon>Embryophyta</taxon>
        <taxon>Tracheophyta</taxon>
        <taxon>Spermatophyta</taxon>
        <taxon>Magnoliopsida</taxon>
        <taxon>eudicotyledons</taxon>
        <taxon>Gunneridae</taxon>
        <taxon>Pentapetalae</taxon>
        <taxon>asterids</taxon>
        <taxon>campanulids</taxon>
        <taxon>Asterales</taxon>
        <taxon>Asteraceae</taxon>
        <taxon>Asteroideae</taxon>
        <taxon>Heliantheae alliance</taxon>
        <taxon>Eupatorieae</taxon>
        <taxon>Mikania</taxon>
    </lineage>
</organism>
<accession>A0A5N6N1C0</accession>
<dbReference type="Proteomes" id="UP000326396">
    <property type="component" value="Linkage Group LG4"/>
</dbReference>
<protein>
    <submittedName>
        <fullName evidence="1">Uncharacterized protein</fullName>
    </submittedName>
</protein>
<sequence>MSQHCQPARSCGSMHGRAPLEFVHRTASAAGSTPMKHGRAGLAHGRAAMFLGLYSPCKACTIESHGRAGWRTAVHCADSRTNPNLDKSKKFRNFMEMKDQLRVWRRFIPLILDLEEEKRERMMGTTLEVVELNCERIGCKWRNYWRILKTSTVVRTGRTVPLGRAKFIESLARLESPNLVVLGVEYDNLQCRLDGSGQVFLQPMAIHLENSAILMPDFHSSIWEDFSNCVRARPTRFQFARELPKTRVIKQNAITHLELLVVLQVAIV</sequence>
<comment type="caution">
    <text evidence="1">The sequence shown here is derived from an EMBL/GenBank/DDBJ whole genome shotgun (WGS) entry which is preliminary data.</text>
</comment>
<name>A0A5N6N1C0_9ASTR</name>